<keyword evidence="7" id="KW-0808">Transferase</keyword>
<dbReference type="Gene3D" id="3.40.710.10">
    <property type="entry name" value="DD-peptidase/beta-lactamase superfamily"/>
    <property type="match status" value="1"/>
</dbReference>
<proteinExistence type="inferred from homology"/>
<evidence type="ECO:0000256" key="11">
    <source>
        <dbReference type="ARBA" id="ARBA00049902"/>
    </source>
</evidence>
<keyword evidence="9" id="KW-0511">Multifunctional enzyme</keyword>
<dbReference type="SUPFAM" id="SSF56601">
    <property type="entry name" value="beta-lactamase/transpeptidase-like"/>
    <property type="match status" value="1"/>
</dbReference>
<dbReference type="InterPro" id="IPR001460">
    <property type="entry name" value="PCN-bd_Tpept"/>
</dbReference>
<comment type="similarity">
    <text evidence="2">In the C-terminal section; belongs to the transpeptidase family.</text>
</comment>
<dbReference type="InterPro" id="IPR036950">
    <property type="entry name" value="PBP_transglycosylase"/>
</dbReference>
<dbReference type="EMBL" id="JAHESD010000008">
    <property type="protein sequence ID" value="MBT1702735.1"/>
    <property type="molecule type" value="Genomic_DNA"/>
</dbReference>
<evidence type="ECO:0000256" key="7">
    <source>
        <dbReference type="ARBA" id="ARBA00022679"/>
    </source>
</evidence>
<keyword evidence="16" id="KW-1185">Reference proteome</keyword>
<dbReference type="PANTHER" id="PTHR32282">
    <property type="entry name" value="BINDING PROTEIN TRANSPEPTIDASE, PUTATIVE-RELATED"/>
    <property type="match status" value="1"/>
</dbReference>
<keyword evidence="5" id="KW-0645">Protease</keyword>
<name>A0ABS5VMQ7_9BACT</name>
<comment type="catalytic activity">
    <reaction evidence="11">
        <text>[GlcNAc-(1-&gt;4)-Mur2Ac(oyl-L-Ala-gamma-D-Glu-L-Lys-D-Ala-D-Ala)](n)-di-trans,octa-cis-undecaprenyl diphosphate + beta-D-GlcNAc-(1-&gt;4)-Mur2Ac(oyl-L-Ala-gamma-D-Glu-L-Lys-D-Ala-D-Ala)-di-trans,octa-cis-undecaprenyl diphosphate = [GlcNAc-(1-&gt;4)-Mur2Ac(oyl-L-Ala-gamma-D-Glu-L-Lys-D-Ala-D-Ala)](n+1)-di-trans,octa-cis-undecaprenyl diphosphate + di-trans,octa-cis-undecaprenyl diphosphate + H(+)</text>
        <dbReference type="Rhea" id="RHEA:23708"/>
        <dbReference type="Rhea" id="RHEA-COMP:9602"/>
        <dbReference type="Rhea" id="RHEA-COMP:9603"/>
        <dbReference type="ChEBI" id="CHEBI:15378"/>
        <dbReference type="ChEBI" id="CHEBI:58405"/>
        <dbReference type="ChEBI" id="CHEBI:60033"/>
        <dbReference type="ChEBI" id="CHEBI:78435"/>
        <dbReference type="EC" id="2.4.99.28"/>
    </reaction>
</comment>
<dbReference type="Pfam" id="PF06832">
    <property type="entry name" value="BiPBP_C"/>
    <property type="match status" value="1"/>
</dbReference>
<dbReference type="InterPro" id="IPR012338">
    <property type="entry name" value="Beta-lactam/transpept-like"/>
</dbReference>
<feature type="domain" description="Penicillin-binding protein transpeptidase" evidence="12">
    <location>
        <begin position="307"/>
        <end position="583"/>
    </location>
</feature>
<evidence type="ECO:0000259" key="13">
    <source>
        <dbReference type="Pfam" id="PF00912"/>
    </source>
</evidence>
<evidence type="ECO:0000256" key="3">
    <source>
        <dbReference type="ARBA" id="ARBA00007739"/>
    </source>
</evidence>
<comment type="pathway">
    <text evidence="1">Cell wall biogenesis; peptidoglycan biosynthesis.</text>
</comment>
<evidence type="ECO:0000256" key="1">
    <source>
        <dbReference type="ARBA" id="ARBA00004752"/>
    </source>
</evidence>
<dbReference type="InterPro" id="IPR011815">
    <property type="entry name" value="PBP_1c"/>
</dbReference>
<dbReference type="SUPFAM" id="SSF53955">
    <property type="entry name" value="Lysozyme-like"/>
    <property type="match status" value="1"/>
</dbReference>
<reference evidence="15 16" key="1">
    <citation type="submission" date="2021-05" db="EMBL/GenBank/DDBJ databases">
        <title>A Polyphasic approach of four new species of the genus Ohtaekwangia: Ohtaekwangia histidinii sp. nov., Ohtaekwangia cretensis sp. nov., Ohtaekwangia indiensis sp. nov., Ohtaekwangia reichenbachii sp. nov. from diverse environment.</title>
        <authorList>
            <person name="Octaviana S."/>
        </authorList>
    </citation>
    <scope>NUCLEOTIDE SEQUENCE [LARGE SCALE GENOMIC DNA]</scope>
    <source>
        <strain evidence="15 16">PWU20</strain>
    </source>
</reference>
<evidence type="ECO:0000256" key="2">
    <source>
        <dbReference type="ARBA" id="ARBA00007090"/>
    </source>
</evidence>
<dbReference type="Proteomes" id="UP000772618">
    <property type="component" value="Unassembled WGS sequence"/>
</dbReference>
<dbReference type="InterPro" id="IPR023346">
    <property type="entry name" value="Lysozyme-like_dom_sf"/>
</dbReference>
<evidence type="ECO:0000256" key="9">
    <source>
        <dbReference type="ARBA" id="ARBA00023268"/>
    </source>
</evidence>
<dbReference type="InterPro" id="IPR009647">
    <property type="entry name" value="PBP_C"/>
</dbReference>
<feature type="domain" description="Glycosyl transferase family 51" evidence="13">
    <location>
        <begin position="64"/>
        <end position="228"/>
    </location>
</feature>
<evidence type="ECO:0000256" key="5">
    <source>
        <dbReference type="ARBA" id="ARBA00022670"/>
    </source>
</evidence>
<dbReference type="Pfam" id="PF00912">
    <property type="entry name" value="Transgly"/>
    <property type="match status" value="1"/>
</dbReference>
<dbReference type="InterPro" id="IPR050396">
    <property type="entry name" value="Glycosyltr_51/Transpeptidase"/>
</dbReference>
<organism evidence="15 16">
    <name type="scientific">Chryseosolibacter indicus</name>
    <dbReference type="NCBI Taxonomy" id="2782351"/>
    <lineage>
        <taxon>Bacteria</taxon>
        <taxon>Pseudomonadati</taxon>
        <taxon>Bacteroidota</taxon>
        <taxon>Cytophagia</taxon>
        <taxon>Cytophagales</taxon>
        <taxon>Chryseotaleaceae</taxon>
        <taxon>Chryseosolibacter</taxon>
    </lineage>
</organism>
<evidence type="ECO:0000259" key="12">
    <source>
        <dbReference type="Pfam" id="PF00905"/>
    </source>
</evidence>
<dbReference type="RefSeq" id="WP_254152701.1">
    <property type="nucleotide sequence ID" value="NZ_JAHESD010000008.1"/>
</dbReference>
<evidence type="ECO:0000256" key="4">
    <source>
        <dbReference type="ARBA" id="ARBA00022645"/>
    </source>
</evidence>
<evidence type="ECO:0000256" key="10">
    <source>
        <dbReference type="ARBA" id="ARBA00044770"/>
    </source>
</evidence>
<keyword evidence="4" id="KW-0121">Carboxypeptidase</keyword>
<dbReference type="InterPro" id="IPR001264">
    <property type="entry name" value="Glyco_trans_51"/>
</dbReference>
<dbReference type="Pfam" id="PF00905">
    <property type="entry name" value="Transpeptidase"/>
    <property type="match status" value="1"/>
</dbReference>
<dbReference type="NCBIfam" id="TIGR02073">
    <property type="entry name" value="PBP_1c"/>
    <property type="match status" value="1"/>
</dbReference>
<evidence type="ECO:0000313" key="16">
    <source>
        <dbReference type="Proteomes" id="UP000772618"/>
    </source>
</evidence>
<keyword evidence="6" id="KW-0328">Glycosyltransferase</keyword>
<comment type="caution">
    <text evidence="15">The sequence shown here is derived from an EMBL/GenBank/DDBJ whole genome shotgun (WGS) entry which is preliminary data.</text>
</comment>
<evidence type="ECO:0000256" key="6">
    <source>
        <dbReference type="ARBA" id="ARBA00022676"/>
    </source>
</evidence>
<keyword evidence="8" id="KW-0378">Hydrolase</keyword>
<evidence type="ECO:0000256" key="8">
    <source>
        <dbReference type="ARBA" id="ARBA00022801"/>
    </source>
</evidence>
<sequence>MVYRIQSAIIGAISGIKKWILLTSILIIFYWFSLSKTLFNDPYSTVLQSKDGQLLSASIARDGQWRFPETDTLPSKFIDALITFEDKRFYNHPGIDLLSLARAFKQNIKAGKVVSGGSTISMQVIRLSRKGQSRNVMEKLIEIILATRLEIRYSKEEILALYASHAPFGGNVVGIEAACWRYFSTTPNDLSWSQAALLAVLPNAPSLIHPGKNRKTLKLKRDTLLDKLERANKIDKLTCSLAKDEPLPDSPYPLPRFAKHLLTRVAKDKFAEKKTTSTIDYSLQLRVEEILQLHHQRLSANEIHNAAAIVIDVNTGSILAYVGNIDGKQRHENDVDIINSPRSTGSILKPFLYAAMLDEGKILPKSLLPDIPVLINGFSPKNFSHAYDGAVPADKALIRSLNIPAVNMLKDYRYEKFHTLLKNMGMNTLTKAPDHYGLSLILGGAEGTLWDITGIYASMARTLNNYFEHPGAHRYLKSDFHAPYYLKSQQDSVKRDLELTSWLSAASIYSTFEALKEVYRPGEETGWRYFHNAKKIAWKTGTSFGFRDGWAVGVTPRYTVGVWVGNADGEGRPGLTGTDAAAPVMFDIFAQLPQNKWFDFPKPEMHEVTTCGISGFRASPLCTPTDTIWVVKQGLSSSSCPYHKMVHLTKDQKYQVHDGCMALQNITHLSWFILPPIQEYYYKAATISYKALPPFRTGCETGKANSTMDMIYPKENTKIYIPKEIDGNAGSSIFELAHRNPNTTVYWHLDGNFLGVTKKTHHFPINPKKGKHTLVVVDEDGESLKREFEVLSKGVGD</sequence>
<gene>
    <name evidence="15" type="primary">pbpC</name>
    <name evidence="15" type="ORF">KK060_05555</name>
</gene>
<comment type="similarity">
    <text evidence="3">In the N-terminal section; belongs to the glycosyltransferase 51 family.</text>
</comment>
<dbReference type="EC" id="2.4.99.28" evidence="10"/>
<dbReference type="Gene3D" id="1.10.3810.10">
    <property type="entry name" value="Biosynthetic peptidoglycan transglycosylase-like"/>
    <property type="match status" value="1"/>
</dbReference>
<protein>
    <recommendedName>
        <fullName evidence="10">peptidoglycan glycosyltransferase</fullName>
        <ecNumber evidence="10">2.4.99.28</ecNumber>
    </recommendedName>
</protein>
<feature type="domain" description="Penicillin-binding C-terminal" evidence="14">
    <location>
        <begin position="703"/>
        <end position="786"/>
    </location>
</feature>
<evidence type="ECO:0000259" key="14">
    <source>
        <dbReference type="Pfam" id="PF06832"/>
    </source>
</evidence>
<accession>A0ABS5VMQ7</accession>
<evidence type="ECO:0000313" key="15">
    <source>
        <dbReference type="EMBL" id="MBT1702735.1"/>
    </source>
</evidence>
<dbReference type="PANTHER" id="PTHR32282:SF15">
    <property type="entry name" value="PENICILLIN-BINDING PROTEIN 1C"/>
    <property type="match status" value="1"/>
</dbReference>